<protein>
    <recommendedName>
        <fullName evidence="5">Tumour necrosis factor receptor superfamily member 19</fullName>
    </recommendedName>
</protein>
<keyword evidence="2" id="KW-0812">Transmembrane</keyword>
<name>A0ABQ2L4Y4_9BACL</name>
<dbReference type="RefSeq" id="WP_018976606.1">
    <property type="nucleotide sequence ID" value="NZ_BMLN01000007.1"/>
</dbReference>
<dbReference type="Proteomes" id="UP000606653">
    <property type="component" value="Unassembled WGS sequence"/>
</dbReference>
<sequence length="67" mass="7108">MEQNKKKTVGILLIVISAVVVIAVTAVIALVILGVMQFQANDATGTYQRTDGQTGEVETITPPVKQP</sequence>
<proteinExistence type="predicted"/>
<evidence type="ECO:0000256" key="2">
    <source>
        <dbReference type="SAM" id="Phobius"/>
    </source>
</evidence>
<evidence type="ECO:0000313" key="3">
    <source>
        <dbReference type="EMBL" id="GGO03368.1"/>
    </source>
</evidence>
<evidence type="ECO:0008006" key="5">
    <source>
        <dbReference type="Google" id="ProtNLM"/>
    </source>
</evidence>
<keyword evidence="4" id="KW-1185">Reference proteome</keyword>
<keyword evidence="2" id="KW-1133">Transmembrane helix</keyword>
<feature type="region of interest" description="Disordered" evidence="1">
    <location>
        <begin position="47"/>
        <end position="67"/>
    </location>
</feature>
<evidence type="ECO:0000313" key="4">
    <source>
        <dbReference type="Proteomes" id="UP000606653"/>
    </source>
</evidence>
<feature type="transmembrane region" description="Helical" evidence="2">
    <location>
        <begin position="12"/>
        <end position="36"/>
    </location>
</feature>
<keyword evidence="2" id="KW-0472">Membrane</keyword>
<comment type="caution">
    <text evidence="3">The sequence shown here is derived from an EMBL/GenBank/DDBJ whole genome shotgun (WGS) entry which is preliminary data.</text>
</comment>
<accession>A0ABQ2L4Y4</accession>
<gene>
    <name evidence="3" type="ORF">GCM10010969_27560</name>
</gene>
<reference evidence="4" key="1">
    <citation type="journal article" date="2019" name="Int. J. Syst. Evol. Microbiol.">
        <title>The Global Catalogue of Microorganisms (GCM) 10K type strain sequencing project: providing services to taxonomists for standard genome sequencing and annotation.</title>
        <authorList>
            <consortium name="The Broad Institute Genomics Platform"/>
            <consortium name="The Broad Institute Genome Sequencing Center for Infectious Disease"/>
            <person name="Wu L."/>
            <person name="Ma J."/>
        </authorList>
    </citation>
    <scope>NUCLEOTIDE SEQUENCE [LARGE SCALE GENOMIC DNA]</scope>
    <source>
        <strain evidence="4">CGMCC 1.6964</strain>
    </source>
</reference>
<evidence type="ECO:0000256" key="1">
    <source>
        <dbReference type="SAM" id="MobiDB-lite"/>
    </source>
</evidence>
<organism evidence="3 4">
    <name type="scientific">Saccharibacillus kuerlensis</name>
    <dbReference type="NCBI Taxonomy" id="459527"/>
    <lineage>
        <taxon>Bacteria</taxon>
        <taxon>Bacillati</taxon>
        <taxon>Bacillota</taxon>
        <taxon>Bacilli</taxon>
        <taxon>Bacillales</taxon>
        <taxon>Paenibacillaceae</taxon>
        <taxon>Saccharibacillus</taxon>
    </lineage>
</organism>
<dbReference type="EMBL" id="BMLN01000007">
    <property type="protein sequence ID" value="GGO03368.1"/>
    <property type="molecule type" value="Genomic_DNA"/>
</dbReference>